<feature type="transmembrane region" description="Helical" evidence="1">
    <location>
        <begin position="7"/>
        <end position="25"/>
    </location>
</feature>
<organism evidence="2 4">
    <name type="scientific">Flavobacterium hibernum</name>
    <dbReference type="NCBI Taxonomy" id="37752"/>
    <lineage>
        <taxon>Bacteria</taxon>
        <taxon>Pseudomonadati</taxon>
        <taxon>Bacteroidota</taxon>
        <taxon>Flavobacteriia</taxon>
        <taxon>Flavobacteriales</taxon>
        <taxon>Flavobacteriaceae</taxon>
        <taxon>Flavobacterium</taxon>
    </lineage>
</organism>
<keyword evidence="1" id="KW-0812">Transmembrane</keyword>
<gene>
    <name evidence="3" type="ORF">B0A73_20905</name>
    <name evidence="2" type="ORF">IW18_13350</name>
</gene>
<sequence length="123" mass="14283">MKKKALILLLILINISIIFYINFKIETDISYHSGKDGGIFSGFKMIILLSSIYFLVLTKHNKFIFFIIGFLIGIVSFLVSYFAVFWISNSSDIYFYLLAMLLFVLSFHLIEKHRTIVKLNAKN</sequence>
<reference evidence="2 4" key="1">
    <citation type="submission" date="2015-01" db="EMBL/GenBank/DDBJ databases">
        <title>Genome of Flavobacterium hibernum DSM 12611.</title>
        <authorList>
            <person name="Stropko S.J."/>
            <person name="Pipes S.E."/>
            <person name="Newman J.D."/>
        </authorList>
    </citation>
    <scope>NUCLEOTIDE SEQUENCE [LARGE SCALE GENOMIC DNA]</scope>
    <source>
        <strain evidence="2 4">DSM 12611</strain>
    </source>
</reference>
<dbReference type="Proteomes" id="UP000032061">
    <property type="component" value="Unassembled WGS sequence"/>
</dbReference>
<dbReference type="STRING" id="37752.IW18_13350"/>
<feature type="transmembrane region" description="Helical" evidence="1">
    <location>
        <begin position="63"/>
        <end position="87"/>
    </location>
</feature>
<comment type="caution">
    <text evidence="2">The sequence shown here is derived from an EMBL/GenBank/DDBJ whole genome shotgun (WGS) entry which is preliminary data.</text>
</comment>
<keyword evidence="1" id="KW-1133">Transmembrane helix</keyword>
<evidence type="ECO:0000313" key="2">
    <source>
        <dbReference type="EMBL" id="KIO52113.1"/>
    </source>
</evidence>
<evidence type="ECO:0000313" key="3">
    <source>
        <dbReference type="EMBL" id="OXA84154.1"/>
    </source>
</evidence>
<keyword evidence="1" id="KW-0472">Membrane</keyword>
<evidence type="ECO:0000313" key="4">
    <source>
        <dbReference type="Proteomes" id="UP000032061"/>
    </source>
</evidence>
<proteinExistence type="predicted"/>
<dbReference type="Proteomes" id="UP000198302">
    <property type="component" value="Unassembled WGS sequence"/>
</dbReference>
<dbReference type="EMBL" id="JPRK01000011">
    <property type="protein sequence ID" value="KIO52113.1"/>
    <property type="molecule type" value="Genomic_DNA"/>
</dbReference>
<dbReference type="EMBL" id="MUGX01000035">
    <property type="protein sequence ID" value="OXA84154.1"/>
    <property type="molecule type" value="Genomic_DNA"/>
</dbReference>
<protein>
    <submittedName>
        <fullName evidence="2">Uncharacterized protein</fullName>
    </submittedName>
</protein>
<dbReference type="AlphaFoldDB" id="A0A0D0ETW0"/>
<evidence type="ECO:0000256" key="1">
    <source>
        <dbReference type="SAM" id="Phobius"/>
    </source>
</evidence>
<name>A0A0D0ETW0_9FLAO</name>
<reference evidence="3 5" key="2">
    <citation type="submission" date="2016-11" db="EMBL/GenBank/DDBJ databases">
        <title>Whole genomes of Flavobacteriaceae.</title>
        <authorList>
            <person name="Stine C."/>
            <person name="Li C."/>
            <person name="Tadesse D."/>
        </authorList>
    </citation>
    <scope>NUCLEOTIDE SEQUENCE [LARGE SCALE GENOMIC DNA]</scope>
    <source>
        <strain evidence="3 5">ATCC 51468</strain>
    </source>
</reference>
<keyword evidence="5" id="KW-1185">Reference proteome</keyword>
<accession>A0A0D0ETW0</accession>
<feature type="transmembrane region" description="Helical" evidence="1">
    <location>
        <begin position="93"/>
        <end position="110"/>
    </location>
</feature>
<feature type="transmembrane region" description="Helical" evidence="1">
    <location>
        <begin position="37"/>
        <end position="56"/>
    </location>
</feature>
<evidence type="ECO:0000313" key="5">
    <source>
        <dbReference type="Proteomes" id="UP000198302"/>
    </source>
</evidence>